<dbReference type="PIRSF" id="PIRSF011312">
    <property type="entry name" value="Cell_cycle_HUS1"/>
    <property type="match status" value="1"/>
</dbReference>
<keyword evidence="3" id="KW-0539">Nucleus</keyword>
<dbReference type="GO" id="GO:0044778">
    <property type="term" value="P:meiotic DNA integrity checkpoint signaling"/>
    <property type="evidence" value="ECO:0007669"/>
    <property type="project" value="TreeGrafter"/>
</dbReference>
<dbReference type="PANTHER" id="PTHR12900">
    <property type="entry name" value="MITOTIC AND DNA DAMAGE CHECKPOINT PROTEIN HUS1"/>
    <property type="match status" value="1"/>
</dbReference>
<evidence type="ECO:0000256" key="3">
    <source>
        <dbReference type="ARBA" id="ARBA00023242"/>
    </source>
</evidence>
<dbReference type="GO" id="GO:0005730">
    <property type="term" value="C:nucleolus"/>
    <property type="evidence" value="ECO:0007669"/>
    <property type="project" value="InterPro"/>
</dbReference>
<dbReference type="GO" id="GO:0031573">
    <property type="term" value="P:mitotic intra-S DNA damage checkpoint signaling"/>
    <property type="evidence" value="ECO:0007669"/>
    <property type="project" value="TreeGrafter"/>
</dbReference>
<dbReference type="GO" id="GO:0000724">
    <property type="term" value="P:double-strand break repair via homologous recombination"/>
    <property type="evidence" value="ECO:0007669"/>
    <property type="project" value="TreeGrafter"/>
</dbReference>
<dbReference type="GO" id="GO:0000723">
    <property type="term" value="P:telomere maintenance"/>
    <property type="evidence" value="ECO:0007669"/>
    <property type="project" value="TreeGrafter"/>
</dbReference>
<dbReference type="InterPro" id="IPR007150">
    <property type="entry name" value="HUS1/Mec3"/>
</dbReference>
<gene>
    <name evidence="5" type="ORF">PANT1444_LOCUS18034</name>
</gene>
<evidence type="ECO:0000256" key="4">
    <source>
        <dbReference type="PIRNR" id="PIRNR011312"/>
    </source>
</evidence>
<evidence type="ECO:0000313" key="5">
    <source>
        <dbReference type="EMBL" id="CAD8505404.1"/>
    </source>
</evidence>
<accession>A0A7S0HY39</accession>
<dbReference type="PANTHER" id="PTHR12900:SF0">
    <property type="entry name" value="CHECKPOINT PROTEIN"/>
    <property type="match status" value="1"/>
</dbReference>
<dbReference type="GO" id="GO:0033314">
    <property type="term" value="P:mitotic DNA replication checkpoint signaling"/>
    <property type="evidence" value="ECO:0007669"/>
    <property type="project" value="TreeGrafter"/>
</dbReference>
<comment type="subcellular location">
    <subcellularLocation>
        <location evidence="1">Nucleus</location>
    </subcellularLocation>
</comment>
<reference evidence="5" key="1">
    <citation type="submission" date="2021-01" db="EMBL/GenBank/DDBJ databases">
        <authorList>
            <person name="Corre E."/>
            <person name="Pelletier E."/>
            <person name="Niang G."/>
            <person name="Scheremetjew M."/>
            <person name="Finn R."/>
            <person name="Kale V."/>
            <person name="Holt S."/>
            <person name="Cochrane G."/>
            <person name="Meng A."/>
            <person name="Brown T."/>
            <person name="Cohen L."/>
        </authorList>
    </citation>
    <scope>NUCLEOTIDE SEQUENCE</scope>
    <source>
        <strain evidence="5">CCMP1374</strain>
    </source>
</reference>
<organism evidence="5">
    <name type="scientific">Phaeocystis antarctica</name>
    <dbReference type="NCBI Taxonomy" id="33657"/>
    <lineage>
        <taxon>Eukaryota</taxon>
        <taxon>Haptista</taxon>
        <taxon>Haptophyta</taxon>
        <taxon>Prymnesiophyceae</taxon>
        <taxon>Phaeocystales</taxon>
        <taxon>Phaeocystaceae</taxon>
        <taxon>Phaeocystis</taxon>
    </lineage>
</organism>
<evidence type="ECO:0000256" key="2">
    <source>
        <dbReference type="ARBA" id="ARBA00005563"/>
    </source>
</evidence>
<sequence length="321" mass="35064">MKFRAKFGSPGQLYKLVLSLSKLGGTCLVQLTPEQISFAVAPEGTDSSMVVADLRQTLFFIEWKIESRAENNRISFFAKLENLTRALKSVKDNAEAKANKGGVPGTAYLKLSKKDGVPMLSFDIRIGDQANVQHDVPLRLVQGPEEIRAYSEPQLDDTANAVTVLLPYGEIKGLRNVVERMKSVSDKLRLTAQGTVSRADYASAAAGGAAPVMPGAGQLELVVQKDNQVTIRTTYPKLDLMLTTSPPEESPQDGDEDVRLEAEATISIKRLARVLQALVMADCKMHCGVLCLVPGHVVLLKLYLADNQRSSTMIFYLPVML</sequence>
<comment type="similarity">
    <text evidence="2 4">Belongs to the HUS1 family.</text>
</comment>
<dbReference type="GO" id="GO:0035861">
    <property type="term" value="C:site of double-strand break"/>
    <property type="evidence" value="ECO:0007669"/>
    <property type="project" value="TreeGrafter"/>
</dbReference>
<dbReference type="GO" id="GO:0006289">
    <property type="term" value="P:nucleotide-excision repair"/>
    <property type="evidence" value="ECO:0007669"/>
    <property type="project" value="TreeGrafter"/>
</dbReference>
<protein>
    <recommendedName>
        <fullName evidence="4">Checkpoint protein</fullName>
    </recommendedName>
</protein>
<dbReference type="InterPro" id="IPR016580">
    <property type="entry name" value="HUS1"/>
</dbReference>
<dbReference type="GO" id="GO:0030896">
    <property type="term" value="C:checkpoint clamp complex"/>
    <property type="evidence" value="ECO:0007669"/>
    <property type="project" value="InterPro"/>
</dbReference>
<dbReference type="AlphaFoldDB" id="A0A7S0HY39"/>
<dbReference type="EMBL" id="HBEP01031941">
    <property type="protein sequence ID" value="CAD8505404.1"/>
    <property type="molecule type" value="Transcribed_RNA"/>
</dbReference>
<name>A0A7S0HY39_9EUKA</name>
<evidence type="ECO:0000256" key="1">
    <source>
        <dbReference type="ARBA" id="ARBA00004123"/>
    </source>
</evidence>
<proteinExistence type="inferred from homology"/>
<dbReference type="Gene3D" id="3.70.10.10">
    <property type="match status" value="1"/>
</dbReference>
<dbReference type="Pfam" id="PF04005">
    <property type="entry name" value="Hus1"/>
    <property type="match status" value="1"/>
</dbReference>